<dbReference type="InterPro" id="IPR036291">
    <property type="entry name" value="NAD(P)-bd_dom_sf"/>
</dbReference>
<evidence type="ECO:0000313" key="1">
    <source>
        <dbReference type="EMBL" id="KRR09217.1"/>
    </source>
</evidence>
<protein>
    <submittedName>
        <fullName evidence="1">Short-chain dehydrogenase</fullName>
    </submittedName>
</protein>
<name>A0A0R3KSS5_9BRAD</name>
<dbReference type="Proteomes" id="UP000051913">
    <property type="component" value="Unassembled WGS sequence"/>
</dbReference>
<evidence type="ECO:0000313" key="2">
    <source>
        <dbReference type="Proteomes" id="UP000051913"/>
    </source>
</evidence>
<dbReference type="PRINTS" id="PR00081">
    <property type="entry name" value="GDHRDH"/>
</dbReference>
<dbReference type="RefSeq" id="WP_057850354.1">
    <property type="nucleotide sequence ID" value="NZ_LLXX01000067.1"/>
</dbReference>
<sequence length="234" mass="25505">MTEKPIAIVTGVGPGTGAAIVKRFSAGGFRIIALARSAELINSLAQELPDVHAMTCDVSDESQVRTVVTDVKRRFGAAEVLVHNAVGGGWGSFREIDPKMLKGNFEVNVMALLYLAREVAPDMIDRGKGAILVTGNTSSIRGKANFAGFAPTKAAQRILTESIARDMGPLGVHVGYVLIDAVIDTPRMRARMSDKPDEFFIKPTAIADELYHLYGQDRSAWSFLTELRPFRENW</sequence>
<dbReference type="STRING" id="1518501.CQ10_05865"/>
<dbReference type="EMBL" id="LLXX01000067">
    <property type="protein sequence ID" value="KRR09217.1"/>
    <property type="molecule type" value="Genomic_DNA"/>
</dbReference>
<dbReference type="OrthoDB" id="5513072at2"/>
<dbReference type="SUPFAM" id="SSF51735">
    <property type="entry name" value="NAD(P)-binding Rossmann-fold domains"/>
    <property type="match status" value="1"/>
</dbReference>
<dbReference type="AlphaFoldDB" id="A0A0R3KSS5"/>
<comment type="caution">
    <text evidence="1">The sequence shown here is derived from an EMBL/GenBank/DDBJ whole genome shotgun (WGS) entry which is preliminary data.</text>
</comment>
<dbReference type="PANTHER" id="PTHR43431:SF7">
    <property type="entry name" value="OXIDOREDUCTASE, SHORT CHAIN DEHYDROGENASE_REDUCTASE FAMILY (AFU_ORTHOLOGUE AFUA_5G14000)"/>
    <property type="match status" value="1"/>
</dbReference>
<organism evidence="1 2">
    <name type="scientific">Bradyrhizobium valentinum</name>
    <dbReference type="NCBI Taxonomy" id="1518501"/>
    <lineage>
        <taxon>Bacteria</taxon>
        <taxon>Pseudomonadati</taxon>
        <taxon>Pseudomonadota</taxon>
        <taxon>Alphaproteobacteria</taxon>
        <taxon>Hyphomicrobiales</taxon>
        <taxon>Nitrobacteraceae</taxon>
        <taxon>Bradyrhizobium</taxon>
    </lineage>
</organism>
<dbReference type="PANTHER" id="PTHR43431">
    <property type="entry name" value="OXIDOREDUCTASE, SHORT CHAIN DEHYDROGENASE/REDUCTASE FAMILY (AFU_ORTHOLOGUE AFUA_5G14000)"/>
    <property type="match status" value="1"/>
</dbReference>
<proteinExistence type="predicted"/>
<dbReference type="Gene3D" id="3.40.50.720">
    <property type="entry name" value="NAD(P)-binding Rossmann-like Domain"/>
    <property type="match status" value="1"/>
</dbReference>
<dbReference type="InterPro" id="IPR002347">
    <property type="entry name" value="SDR_fam"/>
</dbReference>
<accession>A0A0R3KSS5</accession>
<reference evidence="1 2" key="1">
    <citation type="submission" date="2014-03" db="EMBL/GenBank/DDBJ databases">
        <title>Bradyrhizobium valentinum sp. nov., isolated from effective nodules of Lupinus mariae-josephae, a lupine endemic of basic-lime soils in Eastern Spain.</title>
        <authorList>
            <person name="Duran D."/>
            <person name="Rey L."/>
            <person name="Navarro A."/>
            <person name="Busquets A."/>
            <person name="Imperial J."/>
            <person name="Ruiz-Argueso T."/>
        </authorList>
    </citation>
    <scope>NUCLEOTIDE SEQUENCE [LARGE SCALE GENOMIC DNA]</scope>
    <source>
        <strain evidence="1 2">LmjM3</strain>
    </source>
</reference>
<keyword evidence="2" id="KW-1185">Reference proteome</keyword>
<gene>
    <name evidence="1" type="ORF">CP49_09560</name>
</gene>
<dbReference type="Pfam" id="PF00106">
    <property type="entry name" value="adh_short"/>
    <property type="match status" value="1"/>
</dbReference>